<protein>
    <submittedName>
        <fullName evidence="2">Uncharacterized protein</fullName>
    </submittedName>
</protein>
<dbReference type="EMBL" id="KQ246907">
    <property type="protein sequence ID" value="KNC72518.1"/>
    <property type="molecule type" value="Genomic_DNA"/>
</dbReference>
<feature type="chain" id="PRO_5005537901" evidence="1">
    <location>
        <begin position="23"/>
        <end position="44"/>
    </location>
</feature>
<keyword evidence="3" id="KW-1185">Reference proteome</keyword>
<dbReference type="AlphaFoldDB" id="A0A0L0F8S1"/>
<dbReference type="GeneID" id="25915427"/>
<dbReference type="Proteomes" id="UP000054560">
    <property type="component" value="Unassembled WGS sequence"/>
</dbReference>
<accession>A0A0L0F8S1</accession>
<evidence type="ECO:0000256" key="1">
    <source>
        <dbReference type="SAM" id="SignalP"/>
    </source>
</evidence>
<keyword evidence="1" id="KW-0732">Signal</keyword>
<evidence type="ECO:0000313" key="2">
    <source>
        <dbReference type="EMBL" id="KNC72518.1"/>
    </source>
</evidence>
<proteinExistence type="predicted"/>
<name>A0A0L0F8S1_9EUKA</name>
<organism evidence="2 3">
    <name type="scientific">Sphaeroforma arctica JP610</name>
    <dbReference type="NCBI Taxonomy" id="667725"/>
    <lineage>
        <taxon>Eukaryota</taxon>
        <taxon>Ichthyosporea</taxon>
        <taxon>Ichthyophonida</taxon>
        <taxon>Sphaeroforma</taxon>
    </lineage>
</organism>
<evidence type="ECO:0000313" key="3">
    <source>
        <dbReference type="Proteomes" id="UP000054560"/>
    </source>
</evidence>
<dbReference type="Gene3D" id="6.10.250.2970">
    <property type="match status" value="1"/>
</dbReference>
<reference evidence="2 3" key="1">
    <citation type="submission" date="2011-02" db="EMBL/GenBank/DDBJ databases">
        <title>The Genome Sequence of Sphaeroforma arctica JP610.</title>
        <authorList>
            <consortium name="The Broad Institute Genome Sequencing Platform"/>
            <person name="Russ C."/>
            <person name="Cuomo C."/>
            <person name="Young S.K."/>
            <person name="Zeng Q."/>
            <person name="Gargeya S."/>
            <person name="Alvarado L."/>
            <person name="Berlin A."/>
            <person name="Chapman S.B."/>
            <person name="Chen Z."/>
            <person name="Freedman E."/>
            <person name="Gellesch M."/>
            <person name="Goldberg J."/>
            <person name="Griggs A."/>
            <person name="Gujja S."/>
            <person name="Heilman E."/>
            <person name="Heiman D."/>
            <person name="Howarth C."/>
            <person name="Mehta T."/>
            <person name="Neiman D."/>
            <person name="Pearson M."/>
            <person name="Roberts A."/>
            <person name="Saif S."/>
            <person name="Shea T."/>
            <person name="Shenoy N."/>
            <person name="Sisk P."/>
            <person name="Stolte C."/>
            <person name="Sykes S."/>
            <person name="White J."/>
            <person name="Yandava C."/>
            <person name="Burger G."/>
            <person name="Gray M.W."/>
            <person name="Holland P.W.H."/>
            <person name="King N."/>
            <person name="Lang F.B.F."/>
            <person name="Roger A.J."/>
            <person name="Ruiz-Trillo I."/>
            <person name="Haas B."/>
            <person name="Nusbaum C."/>
            <person name="Birren B."/>
        </authorList>
    </citation>
    <scope>NUCLEOTIDE SEQUENCE [LARGE SCALE GENOMIC DNA]</scope>
    <source>
        <strain evidence="2 3">JP610</strain>
    </source>
</reference>
<sequence length="44" mass="4716">MTTNILKICLFTVMCLVALVQAGTTAEGLAYLEENAKKEGVITL</sequence>
<gene>
    <name evidence="2" type="ORF">SARC_14923</name>
</gene>
<feature type="signal peptide" evidence="1">
    <location>
        <begin position="1"/>
        <end position="22"/>
    </location>
</feature>
<feature type="non-terminal residue" evidence="2">
    <location>
        <position position="44"/>
    </location>
</feature>
<dbReference type="RefSeq" id="XP_014146420.1">
    <property type="nucleotide sequence ID" value="XM_014290945.1"/>
</dbReference>